<reference evidence="5 6" key="1">
    <citation type="submission" date="2013-11" db="EMBL/GenBank/DDBJ databases">
        <title>Genome sequencing of Stegodyphus mimosarum.</title>
        <authorList>
            <person name="Bechsgaard J."/>
        </authorList>
    </citation>
    <scope>NUCLEOTIDE SEQUENCE [LARGE SCALE GENOMIC DNA]</scope>
</reference>
<feature type="domain" description="EF-hand" evidence="4">
    <location>
        <begin position="330"/>
        <end position="365"/>
    </location>
</feature>
<dbReference type="OMA" id="CEEMIHE"/>
<dbReference type="PROSITE" id="PS00018">
    <property type="entry name" value="EF_HAND_1"/>
    <property type="match status" value="1"/>
</dbReference>
<dbReference type="SUPFAM" id="SSF47473">
    <property type="entry name" value="EF-hand"/>
    <property type="match status" value="1"/>
</dbReference>
<dbReference type="STRING" id="407821.A0A087UNI3"/>
<keyword evidence="3" id="KW-0732">Signal</keyword>
<protein>
    <recommendedName>
        <fullName evidence="4">EF-hand domain-containing protein</fullName>
    </recommendedName>
</protein>
<evidence type="ECO:0000313" key="5">
    <source>
        <dbReference type="EMBL" id="KFM78922.1"/>
    </source>
</evidence>
<proteinExistence type="predicted"/>
<feature type="signal peptide" evidence="3">
    <location>
        <begin position="1"/>
        <end position="20"/>
    </location>
</feature>
<evidence type="ECO:0000256" key="1">
    <source>
        <dbReference type="ARBA" id="ARBA00022837"/>
    </source>
</evidence>
<sequence length="445" mass="51185">MMYLIGVSALLALLLIRTVSKESHQERKQIVNNVHQYQGFITAKEFLRNYVSESVPLLMKSTAYSLFKKNFEFYALKSMPESFTTYLNVSKNGDDSYRFISINQFLNVYSDENLFIDTSIPPILKSLMTVPQILQCKAILENLHQTRLIIRSGEWKSSFSANDHHSFICQVNGNSRYHLIHPTKINSKSALSDANKNLISADHSLHPDLSHVEEYTVASLEPGDCVYIPFLWWQQWNTTGEYVGLNMNWNSDVNSSLPKECQEQQKPKLLSLNFPYDPEEDLFAELAFIEMHYFIKEYFLKPKASMNLESFVIALSMDKHIDGILQWNDECKEIAREMFHQLDINGDGILSIKDFGKVSYEELQDVTGRIEDRLADFQDIIDDQQLEKKGSVFDIAKKASEQTDEIRKLIEDGFSEIFNDIEVGKSDGSASDKDKANERTTSHEM</sequence>
<evidence type="ECO:0000256" key="2">
    <source>
        <dbReference type="SAM" id="MobiDB-lite"/>
    </source>
</evidence>
<evidence type="ECO:0000256" key="3">
    <source>
        <dbReference type="SAM" id="SignalP"/>
    </source>
</evidence>
<evidence type="ECO:0000259" key="4">
    <source>
        <dbReference type="PROSITE" id="PS50222"/>
    </source>
</evidence>
<dbReference type="EMBL" id="KK120740">
    <property type="protein sequence ID" value="KFM78922.1"/>
    <property type="molecule type" value="Genomic_DNA"/>
</dbReference>
<dbReference type="InterPro" id="IPR002048">
    <property type="entry name" value="EF_hand_dom"/>
</dbReference>
<keyword evidence="1" id="KW-0106">Calcium</keyword>
<dbReference type="Gene3D" id="2.60.120.650">
    <property type="entry name" value="Cupin"/>
    <property type="match status" value="1"/>
</dbReference>
<dbReference type="Pfam" id="PF13621">
    <property type="entry name" value="Cupin_8"/>
    <property type="match status" value="1"/>
</dbReference>
<dbReference type="PANTHER" id="PTHR12461:SF105">
    <property type="entry name" value="HYPOXIA-INDUCIBLE FACTOR 1-ALPHA INHIBITOR"/>
    <property type="match status" value="1"/>
</dbReference>
<dbReference type="PROSITE" id="PS50222">
    <property type="entry name" value="EF_HAND_2"/>
    <property type="match status" value="1"/>
</dbReference>
<dbReference type="InterPro" id="IPR018247">
    <property type="entry name" value="EF_Hand_1_Ca_BS"/>
</dbReference>
<feature type="region of interest" description="Disordered" evidence="2">
    <location>
        <begin position="424"/>
        <end position="445"/>
    </location>
</feature>
<dbReference type="InterPro" id="IPR011992">
    <property type="entry name" value="EF-hand-dom_pair"/>
</dbReference>
<gene>
    <name evidence="5" type="ORF">X975_16825</name>
</gene>
<dbReference type="GO" id="GO:0005509">
    <property type="term" value="F:calcium ion binding"/>
    <property type="evidence" value="ECO:0007669"/>
    <property type="project" value="InterPro"/>
</dbReference>
<evidence type="ECO:0000313" key="6">
    <source>
        <dbReference type="Proteomes" id="UP000054359"/>
    </source>
</evidence>
<dbReference type="InterPro" id="IPR041667">
    <property type="entry name" value="Cupin_8"/>
</dbReference>
<organism evidence="5 6">
    <name type="scientific">Stegodyphus mimosarum</name>
    <name type="common">African social velvet spider</name>
    <dbReference type="NCBI Taxonomy" id="407821"/>
    <lineage>
        <taxon>Eukaryota</taxon>
        <taxon>Metazoa</taxon>
        <taxon>Ecdysozoa</taxon>
        <taxon>Arthropoda</taxon>
        <taxon>Chelicerata</taxon>
        <taxon>Arachnida</taxon>
        <taxon>Araneae</taxon>
        <taxon>Araneomorphae</taxon>
        <taxon>Entelegynae</taxon>
        <taxon>Eresoidea</taxon>
        <taxon>Eresidae</taxon>
        <taxon>Stegodyphus</taxon>
    </lineage>
</organism>
<keyword evidence="6" id="KW-1185">Reference proteome</keyword>
<dbReference type="SUPFAM" id="SSF51197">
    <property type="entry name" value="Clavaminate synthase-like"/>
    <property type="match status" value="1"/>
</dbReference>
<dbReference type="PANTHER" id="PTHR12461">
    <property type="entry name" value="HYPOXIA-INDUCIBLE FACTOR 1 ALPHA INHIBITOR-RELATED"/>
    <property type="match status" value="1"/>
</dbReference>
<dbReference type="OrthoDB" id="415358at2759"/>
<dbReference type="Proteomes" id="UP000054359">
    <property type="component" value="Unassembled WGS sequence"/>
</dbReference>
<dbReference type="AlphaFoldDB" id="A0A087UNI3"/>
<feature type="chain" id="PRO_5001830679" description="EF-hand domain-containing protein" evidence="3">
    <location>
        <begin position="21"/>
        <end position="445"/>
    </location>
</feature>
<feature type="non-terminal residue" evidence="5">
    <location>
        <position position="445"/>
    </location>
</feature>
<accession>A0A087UNI3</accession>
<name>A0A087UNI3_STEMI</name>